<reference evidence="3" key="1">
    <citation type="submission" date="2016-10" db="EMBL/GenBank/DDBJ databases">
        <authorList>
            <person name="Varghese N."/>
            <person name="Submissions S."/>
        </authorList>
    </citation>
    <scope>NUCLEOTIDE SEQUENCE [LARGE SCALE GENOMIC DNA]</scope>
    <source>
        <strain evidence="3">CGMCC 1.7738</strain>
    </source>
</reference>
<dbReference type="STRING" id="553466.SAMN04487950_0905"/>
<sequence>MTLLEAVFVFVVGYVSGTVTRWFAGLAAVAALLLAILGLAAPASFFDLLEPVVDIYTGNELLFLSGFLFAISKVRHSSRARASGWRRESNP</sequence>
<dbReference type="AlphaFoldDB" id="A0A1I4C2Y8"/>
<keyword evidence="1" id="KW-1133">Transmembrane helix</keyword>
<dbReference type="EMBL" id="FOTC01000001">
    <property type="protein sequence ID" value="SFK74980.1"/>
    <property type="molecule type" value="Genomic_DNA"/>
</dbReference>
<accession>A0A1I4C2Y8</accession>
<feature type="transmembrane region" description="Helical" evidence="1">
    <location>
        <begin position="31"/>
        <end position="49"/>
    </location>
</feature>
<dbReference type="Proteomes" id="UP000199607">
    <property type="component" value="Unassembled WGS sequence"/>
</dbReference>
<feature type="transmembrane region" description="Helical" evidence="1">
    <location>
        <begin position="55"/>
        <end position="71"/>
    </location>
</feature>
<protein>
    <submittedName>
        <fullName evidence="2">Uncharacterized protein</fullName>
    </submittedName>
</protein>
<dbReference type="RefSeq" id="WP_089866209.1">
    <property type="nucleotide sequence ID" value="NZ_FOTC01000001.1"/>
</dbReference>
<keyword evidence="3" id="KW-1185">Reference proteome</keyword>
<name>A0A1I4C2Y8_9EURY</name>
<gene>
    <name evidence="2" type="ORF">SAMN04487950_0905</name>
</gene>
<proteinExistence type="predicted"/>
<organism evidence="2 3">
    <name type="scientific">Halogranum rubrum</name>
    <dbReference type="NCBI Taxonomy" id="553466"/>
    <lineage>
        <taxon>Archaea</taxon>
        <taxon>Methanobacteriati</taxon>
        <taxon>Methanobacteriota</taxon>
        <taxon>Stenosarchaea group</taxon>
        <taxon>Halobacteria</taxon>
        <taxon>Halobacteriales</taxon>
        <taxon>Haloferacaceae</taxon>
    </lineage>
</organism>
<keyword evidence="1" id="KW-0812">Transmembrane</keyword>
<evidence type="ECO:0000313" key="2">
    <source>
        <dbReference type="EMBL" id="SFK74980.1"/>
    </source>
</evidence>
<keyword evidence="1" id="KW-0472">Membrane</keyword>
<evidence type="ECO:0000256" key="1">
    <source>
        <dbReference type="SAM" id="Phobius"/>
    </source>
</evidence>
<evidence type="ECO:0000313" key="3">
    <source>
        <dbReference type="Proteomes" id="UP000199607"/>
    </source>
</evidence>